<dbReference type="Proteomes" id="UP001454036">
    <property type="component" value="Unassembled WGS sequence"/>
</dbReference>
<proteinExistence type="predicted"/>
<evidence type="ECO:0000313" key="2">
    <source>
        <dbReference type="Proteomes" id="UP001454036"/>
    </source>
</evidence>
<keyword evidence="2" id="KW-1185">Reference proteome</keyword>
<sequence>MVQFTLVDMEDGAYNGIIDRRHFHNLRRSIPHTPQIDVPHTIRDWGDTKESEEGTRVLFGLDQADKGTNGSGHHVPRVREIQRPECVYPRGPGGVPQVLEIRVF</sequence>
<evidence type="ECO:0000313" key="1">
    <source>
        <dbReference type="EMBL" id="GAA0166053.1"/>
    </source>
</evidence>
<protein>
    <submittedName>
        <fullName evidence="1">Uncharacterized protein</fullName>
    </submittedName>
</protein>
<reference evidence="1 2" key="1">
    <citation type="submission" date="2024-01" db="EMBL/GenBank/DDBJ databases">
        <title>The complete chloroplast genome sequence of Lithospermum erythrorhizon: insights into the phylogenetic relationship among Boraginaceae species and the maternal lineages of purple gromwells.</title>
        <authorList>
            <person name="Okada T."/>
            <person name="Watanabe K."/>
        </authorList>
    </citation>
    <scope>NUCLEOTIDE SEQUENCE [LARGE SCALE GENOMIC DNA]</scope>
</reference>
<organism evidence="1 2">
    <name type="scientific">Lithospermum erythrorhizon</name>
    <name type="common">Purple gromwell</name>
    <name type="synonym">Lithospermum officinale var. erythrorhizon</name>
    <dbReference type="NCBI Taxonomy" id="34254"/>
    <lineage>
        <taxon>Eukaryota</taxon>
        <taxon>Viridiplantae</taxon>
        <taxon>Streptophyta</taxon>
        <taxon>Embryophyta</taxon>
        <taxon>Tracheophyta</taxon>
        <taxon>Spermatophyta</taxon>
        <taxon>Magnoliopsida</taxon>
        <taxon>eudicotyledons</taxon>
        <taxon>Gunneridae</taxon>
        <taxon>Pentapetalae</taxon>
        <taxon>asterids</taxon>
        <taxon>lamiids</taxon>
        <taxon>Boraginales</taxon>
        <taxon>Boraginaceae</taxon>
        <taxon>Boraginoideae</taxon>
        <taxon>Lithospermeae</taxon>
        <taxon>Lithospermum</taxon>
    </lineage>
</organism>
<dbReference type="EMBL" id="BAABME010005588">
    <property type="protein sequence ID" value="GAA0166053.1"/>
    <property type="molecule type" value="Genomic_DNA"/>
</dbReference>
<name>A0AAV3QTV7_LITER</name>
<gene>
    <name evidence="1" type="ORF">LIER_21301</name>
</gene>
<dbReference type="AlphaFoldDB" id="A0AAV3QTV7"/>
<accession>A0AAV3QTV7</accession>
<comment type="caution">
    <text evidence="1">The sequence shown here is derived from an EMBL/GenBank/DDBJ whole genome shotgun (WGS) entry which is preliminary data.</text>
</comment>